<dbReference type="AlphaFoldDB" id="A0A7J7LIZ2"/>
<name>A0A7J7LIZ2_9MAGN</name>
<gene>
    <name evidence="2" type="ORF">GIB67_039493</name>
</gene>
<dbReference type="Proteomes" id="UP000541444">
    <property type="component" value="Unassembled WGS sequence"/>
</dbReference>
<reference evidence="2 3" key="1">
    <citation type="journal article" date="2020" name="IScience">
        <title>Genome Sequencing of the Endangered Kingdonia uniflora (Circaeasteraceae, Ranunculales) Reveals Potential Mechanisms of Evolutionary Specialization.</title>
        <authorList>
            <person name="Sun Y."/>
            <person name="Deng T."/>
            <person name="Zhang A."/>
            <person name="Moore M.J."/>
            <person name="Landis J.B."/>
            <person name="Lin N."/>
            <person name="Zhang H."/>
            <person name="Zhang X."/>
            <person name="Huang J."/>
            <person name="Zhang X."/>
            <person name="Sun H."/>
            <person name="Wang H."/>
        </authorList>
    </citation>
    <scope>NUCLEOTIDE SEQUENCE [LARGE SCALE GENOMIC DNA]</scope>
    <source>
        <strain evidence="2">TB1705</strain>
        <tissue evidence="2">Leaf</tissue>
    </source>
</reference>
<keyword evidence="3" id="KW-1185">Reference proteome</keyword>
<feature type="region of interest" description="Disordered" evidence="1">
    <location>
        <begin position="39"/>
        <end position="61"/>
    </location>
</feature>
<accession>A0A7J7LIZ2</accession>
<comment type="caution">
    <text evidence="2">The sequence shown here is derived from an EMBL/GenBank/DDBJ whole genome shotgun (WGS) entry which is preliminary data.</text>
</comment>
<evidence type="ECO:0000313" key="2">
    <source>
        <dbReference type="EMBL" id="KAF6142529.1"/>
    </source>
</evidence>
<protein>
    <submittedName>
        <fullName evidence="2">Uncharacterized protein</fullName>
    </submittedName>
</protein>
<evidence type="ECO:0000313" key="3">
    <source>
        <dbReference type="Proteomes" id="UP000541444"/>
    </source>
</evidence>
<dbReference type="EMBL" id="JACGCM010002254">
    <property type="protein sequence ID" value="KAF6142529.1"/>
    <property type="molecule type" value="Genomic_DNA"/>
</dbReference>
<proteinExistence type="predicted"/>
<organism evidence="2 3">
    <name type="scientific">Kingdonia uniflora</name>
    <dbReference type="NCBI Taxonomy" id="39325"/>
    <lineage>
        <taxon>Eukaryota</taxon>
        <taxon>Viridiplantae</taxon>
        <taxon>Streptophyta</taxon>
        <taxon>Embryophyta</taxon>
        <taxon>Tracheophyta</taxon>
        <taxon>Spermatophyta</taxon>
        <taxon>Magnoliopsida</taxon>
        <taxon>Ranunculales</taxon>
        <taxon>Circaeasteraceae</taxon>
        <taxon>Kingdonia</taxon>
    </lineage>
</organism>
<feature type="compositionally biased region" description="Polar residues" evidence="1">
    <location>
        <begin position="205"/>
        <end position="217"/>
    </location>
</feature>
<feature type="region of interest" description="Disordered" evidence="1">
    <location>
        <begin position="205"/>
        <end position="224"/>
    </location>
</feature>
<evidence type="ECO:0000256" key="1">
    <source>
        <dbReference type="SAM" id="MobiDB-lite"/>
    </source>
</evidence>
<sequence length="224" mass="25593">MDYAFTYGICIPLNGSVFLVQFERTGLLVLKEQFERRNNNTTGFTMPPENKKAQKEVTGNPCQDTPKQAKLLIGEKLDTYLTLCKREFETTKDINENISTFRKCRLPHEDLIEAIFANRVATYKYSTGPARDDFIDTATLDIVANFDIEDENNDPTDLIERDTDTYFIDHHFEQSGGSFPTWSQAKPTIPQLEQSTPFHFEQSLPQQILSASQSKSSPHGRKNK</sequence>